<reference evidence="1 2" key="1">
    <citation type="journal article" date="2014" name="Int. J. Syst. Evol. Microbiol.">
        <title>Complete genome sequence of Corynebacterium casei LMG S-19264T (=DSM 44701T), isolated from a smear-ripened cheese.</title>
        <authorList>
            <consortium name="US DOE Joint Genome Institute (JGI-PGF)"/>
            <person name="Walter F."/>
            <person name="Albersmeier A."/>
            <person name="Kalinowski J."/>
            <person name="Ruckert C."/>
        </authorList>
    </citation>
    <scope>NUCLEOTIDE SEQUENCE [LARGE SCALE GENOMIC DNA]</scope>
    <source>
        <strain evidence="1 2">NBRC 114545</strain>
    </source>
</reference>
<organism evidence="1 2">
    <name type="scientific">Tetragenococcus osmophilus</name>
    <dbReference type="NCBI Taxonomy" id="526944"/>
    <lineage>
        <taxon>Bacteria</taxon>
        <taxon>Bacillati</taxon>
        <taxon>Bacillota</taxon>
        <taxon>Bacilli</taxon>
        <taxon>Lactobacillales</taxon>
        <taxon>Enterococcaceae</taxon>
        <taxon>Tetragenococcus</taxon>
    </lineage>
</organism>
<protein>
    <submittedName>
        <fullName evidence="1">Uncharacterized protein</fullName>
    </submittedName>
</protein>
<proteinExistence type="predicted"/>
<evidence type="ECO:0000313" key="1">
    <source>
        <dbReference type="EMBL" id="GMA71128.1"/>
    </source>
</evidence>
<accession>A0AA37XHQ7</accession>
<dbReference type="Proteomes" id="UP001157039">
    <property type="component" value="Unassembled WGS sequence"/>
</dbReference>
<comment type="caution">
    <text evidence="1">The sequence shown here is derived from an EMBL/GenBank/DDBJ whole genome shotgun (WGS) entry which is preliminary data.</text>
</comment>
<evidence type="ECO:0000313" key="2">
    <source>
        <dbReference type="Proteomes" id="UP001157039"/>
    </source>
</evidence>
<gene>
    <name evidence="1" type="ORF">GCM10025885_01770</name>
</gene>
<name>A0AA37XHQ7_9ENTE</name>
<sequence length="60" mass="6812">MYDKTVVLNGSVVNFDGNVDYSNIASEVVVYDQTPEDKILERVDGRCYCHSTHGLARFRN</sequence>
<dbReference type="EMBL" id="BSUW01000001">
    <property type="protein sequence ID" value="GMA71128.1"/>
    <property type="molecule type" value="Genomic_DNA"/>
</dbReference>
<dbReference type="AlphaFoldDB" id="A0AA37XHQ7"/>